<dbReference type="PANTHER" id="PTHR10857:SF106">
    <property type="entry name" value="C2 DOMAIN-CONTAINING PROTEIN"/>
    <property type="match status" value="1"/>
</dbReference>
<dbReference type="EMBL" id="CAMPGE010025206">
    <property type="protein sequence ID" value="CAI2382987.1"/>
    <property type="molecule type" value="Genomic_DNA"/>
</dbReference>
<reference evidence="3" key="1">
    <citation type="submission" date="2023-07" db="EMBL/GenBank/DDBJ databases">
        <authorList>
            <consortium name="AG Swart"/>
            <person name="Singh M."/>
            <person name="Singh A."/>
            <person name="Seah K."/>
            <person name="Emmerich C."/>
        </authorList>
    </citation>
    <scope>NUCLEOTIDE SEQUENCE</scope>
    <source>
        <strain evidence="3">DP1</strain>
    </source>
</reference>
<accession>A0AAD2D6Y4</accession>
<gene>
    <name evidence="3" type="ORF">ECRASSUSDP1_LOCUS24478</name>
</gene>
<dbReference type="AlphaFoldDB" id="A0AAD2D6Y4"/>
<keyword evidence="4" id="KW-1185">Reference proteome</keyword>
<dbReference type="InterPro" id="IPR045052">
    <property type="entry name" value="Copine"/>
</dbReference>
<evidence type="ECO:0000313" key="4">
    <source>
        <dbReference type="Proteomes" id="UP001295684"/>
    </source>
</evidence>
<dbReference type="InterPro" id="IPR010734">
    <property type="entry name" value="Copine_C"/>
</dbReference>
<proteinExistence type="predicted"/>
<dbReference type="GO" id="GO:0005544">
    <property type="term" value="F:calcium-dependent phospholipid binding"/>
    <property type="evidence" value="ECO:0007669"/>
    <property type="project" value="InterPro"/>
</dbReference>
<organism evidence="3 4">
    <name type="scientific">Euplotes crassus</name>
    <dbReference type="NCBI Taxonomy" id="5936"/>
    <lineage>
        <taxon>Eukaryota</taxon>
        <taxon>Sar</taxon>
        <taxon>Alveolata</taxon>
        <taxon>Ciliophora</taxon>
        <taxon>Intramacronucleata</taxon>
        <taxon>Spirotrichea</taxon>
        <taxon>Hypotrichia</taxon>
        <taxon>Euplotida</taxon>
        <taxon>Euplotidae</taxon>
        <taxon>Moneuplotes</taxon>
    </lineage>
</organism>
<evidence type="ECO:0000256" key="1">
    <source>
        <dbReference type="SAM" id="MobiDB-lite"/>
    </source>
</evidence>
<dbReference type="Proteomes" id="UP001295684">
    <property type="component" value="Unassembled WGS sequence"/>
</dbReference>
<evidence type="ECO:0000313" key="3">
    <source>
        <dbReference type="EMBL" id="CAI2382987.1"/>
    </source>
</evidence>
<dbReference type="GO" id="GO:0005886">
    <property type="term" value="C:plasma membrane"/>
    <property type="evidence" value="ECO:0007669"/>
    <property type="project" value="TreeGrafter"/>
</dbReference>
<sequence>MGSACTTSQQSNEPMVRSTCEKNLRGQAFLAKANRKICVEGKIKTCLPEALQKKMKNYSVSYRIKYGKQQFIWAENATNLEYVTLQPFNLEYQLNAENQNMNVVIEFKPNKTKKEKPSAMSPKHGNFLTESEGNMVIINLQAYFDIHELLMLNGDFGAPPHLNDKELTAAILNEETKGDPLANLQSPVTVCLKEVKPDNLKKIRFSVKGRFNKKNRVMLTIYELTDSEKKFIYESKPVAGPSAKDLRQFEVIEINTDVFEGEKIASKVIEIVAKEVTYDKKGEKVKAFASETVRVKDIISMLEGETMKLNMKNPSNKTVAHITISEALIQPCFSFLDYKVHREVNVIPIIAIDYSLSNLTFDNQKCIHSLKEGASNDYINVIQHITNAYQNISSHMLAFGMGARTIPKKGDTSNLFALSGDIFNPQIEKDKLFQNYADTLKRIELSLPVNYHDVLETASGYARYEAENYEARNYFVLIYVSVGVIDDFEDTLNRLKEISDLPLTVIMIKVRNMQTEDTNDPAVLIKECAQSFAACERKYLEIIDFEQYKKDGKFDEFENELVSNIPLHVQKYMAIHNVFAHDIEGDDLGSRMSIAIKKEQTVRKQGEEYSDEVKRRRSMVNLKEFAQNLKQNDTLQDVESKASTSRLQSREDSELEMTVEQLDMESPKVAAPNQKIKVRNEEEKISDSEVNTIEVPKQSQLFYTTVVEERKDRDLFDKVPSFFDELERREGKDWFPPMSRHSFSACCEEQFILNIPPTVNFPREKCLKLIDEGKMLEANNANLEYLIKKEAGLLDDKKKK</sequence>
<protein>
    <recommendedName>
        <fullName evidence="2">Copine C-terminal domain-containing protein</fullName>
    </recommendedName>
</protein>
<feature type="compositionally biased region" description="Polar residues" evidence="1">
    <location>
        <begin position="634"/>
        <end position="647"/>
    </location>
</feature>
<dbReference type="GO" id="GO:0071277">
    <property type="term" value="P:cellular response to calcium ion"/>
    <property type="evidence" value="ECO:0007669"/>
    <property type="project" value="TreeGrafter"/>
</dbReference>
<dbReference type="Pfam" id="PF07002">
    <property type="entry name" value="Copine"/>
    <property type="match status" value="1"/>
</dbReference>
<evidence type="ECO:0000259" key="2">
    <source>
        <dbReference type="Pfam" id="PF07002"/>
    </source>
</evidence>
<feature type="domain" description="Copine C-terminal" evidence="2">
    <location>
        <begin position="366"/>
        <end position="577"/>
    </location>
</feature>
<comment type="caution">
    <text evidence="3">The sequence shown here is derived from an EMBL/GenBank/DDBJ whole genome shotgun (WGS) entry which is preliminary data.</text>
</comment>
<dbReference type="PANTHER" id="PTHR10857">
    <property type="entry name" value="COPINE"/>
    <property type="match status" value="1"/>
</dbReference>
<name>A0AAD2D6Y4_EUPCR</name>
<feature type="region of interest" description="Disordered" evidence="1">
    <location>
        <begin position="634"/>
        <end position="654"/>
    </location>
</feature>